<evidence type="ECO:0000259" key="1">
    <source>
        <dbReference type="Pfam" id="PF23296"/>
    </source>
</evidence>
<feature type="domain" description="DUF7079" evidence="1">
    <location>
        <begin position="13"/>
        <end position="114"/>
    </location>
</feature>
<sequence length="127" mass="14574">MRPALAATDDLDARIPVWVALSELYLDTDVRFFHDSVARVLAASPYPLDELQRILLDEVHPALHANLLQVAGEWAGFDDAWLVEHVQAVRRRPLWLRRLTRLSSGMVREHWRALEPMIRKARNASCA</sequence>
<proteinExistence type="predicted"/>
<gene>
    <name evidence="2" type="ORF">ACFQ0E_04620</name>
</gene>
<dbReference type="InterPro" id="IPR055507">
    <property type="entry name" value="DUF7079"/>
</dbReference>
<evidence type="ECO:0000313" key="2">
    <source>
        <dbReference type="EMBL" id="MFD0724879.1"/>
    </source>
</evidence>
<protein>
    <recommendedName>
        <fullName evidence="1">DUF7079 domain-containing protein</fullName>
    </recommendedName>
</protein>
<dbReference type="Pfam" id="PF23296">
    <property type="entry name" value="DUF7079"/>
    <property type="match status" value="1"/>
</dbReference>
<dbReference type="Proteomes" id="UP001597110">
    <property type="component" value="Unassembled WGS sequence"/>
</dbReference>
<keyword evidence="3" id="KW-1185">Reference proteome</keyword>
<name>A0ABW2YEN4_9GAMM</name>
<accession>A0ABW2YEN4</accession>
<organism evidence="2 3">
    <name type="scientific">Lysobacter brunescens</name>
    <dbReference type="NCBI Taxonomy" id="262323"/>
    <lineage>
        <taxon>Bacteria</taxon>
        <taxon>Pseudomonadati</taxon>
        <taxon>Pseudomonadota</taxon>
        <taxon>Gammaproteobacteria</taxon>
        <taxon>Lysobacterales</taxon>
        <taxon>Lysobacteraceae</taxon>
        <taxon>Lysobacter</taxon>
    </lineage>
</organism>
<dbReference type="RefSeq" id="WP_386822514.1">
    <property type="nucleotide sequence ID" value="NZ_JBHTIF010000001.1"/>
</dbReference>
<reference evidence="3" key="1">
    <citation type="journal article" date="2019" name="Int. J. Syst. Evol. Microbiol.">
        <title>The Global Catalogue of Microorganisms (GCM) 10K type strain sequencing project: providing services to taxonomists for standard genome sequencing and annotation.</title>
        <authorList>
            <consortium name="The Broad Institute Genomics Platform"/>
            <consortium name="The Broad Institute Genome Sequencing Center for Infectious Disease"/>
            <person name="Wu L."/>
            <person name="Ma J."/>
        </authorList>
    </citation>
    <scope>NUCLEOTIDE SEQUENCE [LARGE SCALE GENOMIC DNA]</scope>
    <source>
        <strain evidence="3">CCUG 55585</strain>
    </source>
</reference>
<dbReference type="EMBL" id="JBHTIF010000001">
    <property type="protein sequence ID" value="MFD0724879.1"/>
    <property type="molecule type" value="Genomic_DNA"/>
</dbReference>
<evidence type="ECO:0000313" key="3">
    <source>
        <dbReference type="Proteomes" id="UP001597110"/>
    </source>
</evidence>
<comment type="caution">
    <text evidence="2">The sequence shown here is derived from an EMBL/GenBank/DDBJ whole genome shotgun (WGS) entry which is preliminary data.</text>
</comment>